<dbReference type="SUPFAM" id="SSF56059">
    <property type="entry name" value="Glutathione synthetase ATP-binding domain-like"/>
    <property type="match status" value="1"/>
</dbReference>
<dbReference type="Gene3D" id="3.30.470.20">
    <property type="entry name" value="ATP-grasp fold, B domain"/>
    <property type="match status" value="1"/>
</dbReference>
<evidence type="ECO:0000256" key="2">
    <source>
        <dbReference type="ARBA" id="ARBA00022598"/>
    </source>
</evidence>
<dbReference type="PANTHER" id="PTHR23132">
    <property type="entry name" value="D-ALANINE--D-ALANINE LIGASE"/>
    <property type="match status" value="1"/>
</dbReference>
<dbReference type="GO" id="GO:0005524">
    <property type="term" value="F:ATP binding"/>
    <property type="evidence" value="ECO:0007669"/>
    <property type="project" value="UniProtKB-UniRule"/>
</dbReference>
<dbReference type="GO" id="GO:0046872">
    <property type="term" value="F:metal ion binding"/>
    <property type="evidence" value="ECO:0007669"/>
    <property type="project" value="InterPro"/>
</dbReference>
<dbReference type="Proteomes" id="UP000466517">
    <property type="component" value="Chromosome"/>
</dbReference>
<keyword evidence="2" id="KW-0436">Ligase</keyword>
<comment type="similarity">
    <text evidence="1">Belongs to the D-alanine--D-alanine ligase family.</text>
</comment>
<keyword evidence="3" id="KW-0067">ATP-binding</keyword>
<dbReference type="InterPro" id="IPR011761">
    <property type="entry name" value="ATP-grasp"/>
</dbReference>
<protein>
    <recommendedName>
        <fullName evidence="4">ATP-grasp domain-containing protein</fullName>
    </recommendedName>
</protein>
<evidence type="ECO:0000259" key="4">
    <source>
        <dbReference type="PROSITE" id="PS50975"/>
    </source>
</evidence>
<proteinExistence type="inferred from homology"/>
<keyword evidence="3" id="KW-0547">Nucleotide-binding</keyword>
<dbReference type="InterPro" id="IPR013815">
    <property type="entry name" value="ATP_grasp_subdomain_1"/>
</dbReference>
<gene>
    <name evidence="5" type="ORF">MMAD_33630</name>
</gene>
<dbReference type="Pfam" id="PF07478">
    <property type="entry name" value="Dala_Dala_lig_C"/>
    <property type="match status" value="1"/>
</dbReference>
<sequence length="357" mass="37593">MGGHGTAGRPLSVLHLVGSPVDEFFADLSRLYAGGALAALASDERYEHHLAHVAPGGSWTFPAGLGAPALAAAVPMSPSDAIAHVARLGIDVVVPQMFCRPGMTAYRALFDVLGIPIVGNPPEVMAIAADKAAARAIVAAAGVAVPAGEVVRTPGPPPLPLPVVVKPVDGDNSMGVTLVRDERQYGPAVAHALANGSAALVETYVPLGREVRCGIIVRDGELVCLPLEEYSVNPDSKPIRTSEDKLDRSGDGDLFLVAKDARRAWLVPEDDPVTDAVWAAARRCHEALGCRHYSLFDFRIDPDGLPWFLEAGPYCSYAPSSVIAMMAAARGIDVSELFAIALRELDLEEARCSITTP</sequence>
<reference evidence="5 6" key="1">
    <citation type="journal article" date="2019" name="Emerg. Microbes Infect.">
        <title>Comprehensive subspecies identification of 175 nontuberculous mycobacteria species based on 7547 genomic profiles.</title>
        <authorList>
            <person name="Matsumoto Y."/>
            <person name="Kinjo T."/>
            <person name="Motooka D."/>
            <person name="Nabeya D."/>
            <person name="Jung N."/>
            <person name="Uechi K."/>
            <person name="Horii T."/>
            <person name="Iida T."/>
            <person name="Fujita J."/>
            <person name="Nakamura S."/>
        </authorList>
    </citation>
    <scope>NUCLEOTIDE SEQUENCE [LARGE SCALE GENOMIC DNA]</scope>
    <source>
        <strain evidence="5 6">JCM 13574</strain>
    </source>
</reference>
<dbReference type="RefSeq" id="WP_163739340.1">
    <property type="nucleotide sequence ID" value="NZ_AP022610.1"/>
</dbReference>
<dbReference type="Gene3D" id="3.40.50.20">
    <property type="match status" value="1"/>
</dbReference>
<dbReference type="PANTHER" id="PTHR23132:SF23">
    <property type="entry name" value="D-ALANINE--D-ALANINE LIGASE B"/>
    <property type="match status" value="1"/>
</dbReference>
<feature type="domain" description="ATP-grasp" evidence="4">
    <location>
        <begin position="135"/>
        <end position="343"/>
    </location>
</feature>
<evidence type="ECO:0000256" key="3">
    <source>
        <dbReference type="PROSITE-ProRule" id="PRU00409"/>
    </source>
</evidence>
<evidence type="ECO:0000313" key="5">
    <source>
        <dbReference type="EMBL" id="BBZ29068.1"/>
    </source>
</evidence>
<dbReference type="GO" id="GO:0008716">
    <property type="term" value="F:D-alanine-D-alanine ligase activity"/>
    <property type="evidence" value="ECO:0007669"/>
    <property type="project" value="InterPro"/>
</dbReference>
<dbReference type="AlphaFoldDB" id="A0A7I7XIP5"/>
<name>A0A7I7XIP5_9MYCO</name>
<evidence type="ECO:0000256" key="1">
    <source>
        <dbReference type="ARBA" id="ARBA00010871"/>
    </source>
</evidence>
<dbReference type="KEGG" id="mmag:MMAD_33630"/>
<dbReference type="InterPro" id="IPR011095">
    <property type="entry name" value="Dala_Dala_lig_C"/>
</dbReference>
<keyword evidence="6" id="KW-1185">Reference proteome</keyword>
<accession>A0A7I7XIP5</accession>
<dbReference type="PROSITE" id="PS50975">
    <property type="entry name" value="ATP_GRASP"/>
    <property type="match status" value="1"/>
</dbReference>
<dbReference type="EMBL" id="AP022610">
    <property type="protein sequence ID" value="BBZ29068.1"/>
    <property type="molecule type" value="Genomic_DNA"/>
</dbReference>
<organism evidence="5 6">
    <name type="scientific">Mycolicibacterium madagascariense</name>
    <dbReference type="NCBI Taxonomy" id="212765"/>
    <lineage>
        <taxon>Bacteria</taxon>
        <taxon>Bacillati</taxon>
        <taxon>Actinomycetota</taxon>
        <taxon>Actinomycetes</taxon>
        <taxon>Mycobacteriales</taxon>
        <taxon>Mycobacteriaceae</taxon>
        <taxon>Mycolicibacterium</taxon>
    </lineage>
</organism>
<evidence type="ECO:0000313" key="6">
    <source>
        <dbReference type="Proteomes" id="UP000466517"/>
    </source>
</evidence>
<dbReference type="Gene3D" id="3.30.1490.20">
    <property type="entry name" value="ATP-grasp fold, A domain"/>
    <property type="match status" value="1"/>
</dbReference>